<evidence type="ECO:0000256" key="2">
    <source>
        <dbReference type="ARBA" id="ARBA00009116"/>
    </source>
</evidence>
<sequence length="276" mass="32054">MQLSSLMRRVLLYRGTFHSAQKGIMTTPRKMQEVLEELQGNPYYGKYADKIAKVQQVAPETFQSRVEGLAKKKIEPVKGRQFSQLLQPKEKLPEPLQANEPRLDELLKLELVQDKSADEIEAIWQQYHLAKDCTITAVIPSKDFEVMEQRAAQFPTFLFPLPRSQGYEFIMCQFEGNRVHLTPLLYFQVHKENAPECLTITHFKELQQKKGIVLMRGEYDGNVLNAKEAQCIANQLQMYYVQADERKLELLERFTRTPDRFDHMDLVEEISSLSLG</sequence>
<keyword evidence="3" id="KW-0809">Transit peptide</keyword>
<evidence type="ECO:0000313" key="6">
    <source>
        <dbReference type="EnsemblMetazoa" id="XP_019765809.1"/>
    </source>
</evidence>
<evidence type="ECO:0008006" key="8">
    <source>
        <dbReference type="Google" id="ProtNLM"/>
    </source>
</evidence>
<evidence type="ECO:0000313" key="7">
    <source>
        <dbReference type="Proteomes" id="UP000019118"/>
    </source>
</evidence>
<evidence type="ECO:0000256" key="4">
    <source>
        <dbReference type="ARBA" id="ARBA00023128"/>
    </source>
</evidence>
<name>J3JZD1_DENPD</name>
<dbReference type="EMBL" id="BT128612">
    <property type="protein sequence ID" value="AEE63569.1"/>
    <property type="molecule type" value="mRNA"/>
</dbReference>
<evidence type="ECO:0000313" key="5">
    <source>
        <dbReference type="EMBL" id="AEE63569.1"/>
    </source>
</evidence>
<dbReference type="Pfam" id="PF06644">
    <property type="entry name" value="ATP11"/>
    <property type="match status" value="1"/>
</dbReference>
<keyword evidence="4" id="KW-0496">Mitochondrion</keyword>
<gene>
    <name evidence="6" type="primary">109541390</name>
</gene>
<proteinExistence type="evidence at transcript level"/>
<protein>
    <recommendedName>
        <fullName evidence="8">ATP synthase mitochondrial F1 complex assembly factor 1</fullName>
    </recommendedName>
</protein>
<dbReference type="PANTHER" id="PTHR13126:SF0">
    <property type="entry name" value="ATP SYNTHASE MITOCHONDRIAL F1 COMPLEX ASSEMBLY FACTOR 1"/>
    <property type="match status" value="1"/>
</dbReference>
<dbReference type="AlphaFoldDB" id="J3JZD1"/>
<dbReference type="PANTHER" id="PTHR13126">
    <property type="entry name" value="CHAPERONE ATP11"/>
    <property type="match status" value="1"/>
</dbReference>
<dbReference type="GO" id="GO:0005739">
    <property type="term" value="C:mitochondrion"/>
    <property type="evidence" value="ECO:0007669"/>
    <property type="project" value="UniProtKB-SubCell"/>
</dbReference>
<dbReference type="Proteomes" id="UP000019118">
    <property type="component" value="Unassembled WGS sequence"/>
</dbReference>
<accession>J3JZD1</accession>
<reference evidence="6" key="3">
    <citation type="submission" date="2024-08" db="UniProtKB">
        <authorList>
            <consortium name="EnsemblMetazoa"/>
        </authorList>
    </citation>
    <scope>IDENTIFICATION</scope>
</reference>
<reference evidence="5" key="1">
    <citation type="journal article" date="2012" name="Insect Biochem. Mol. Biol.">
        <title>Transcriptome and full-length cDNA resources for the mountain pine beetle, Dendroctonus ponderosae Hopkins, a major insect pest of pine forests.</title>
        <authorList>
            <person name="Keeling C.I."/>
            <person name="Henderson H."/>
            <person name="Li M."/>
            <person name="Yuen M."/>
            <person name="Clark E.L."/>
            <person name="Fraser J.D."/>
            <person name="Huber D.P."/>
            <person name="Liao N.Y."/>
            <person name="Roderick Docking T."/>
            <person name="Birol I."/>
            <person name="Chan S.K."/>
            <person name="Taylor G.A."/>
            <person name="Palmquist D."/>
            <person name="Jones S.J."/>
            <person name="Bohlmann J."/>
        </authorList>
    </citation>
    <scope>NUCLEOTIDE SEQUENCE</scope>
    <source>
        <tissue evidence="5">Whole larvae</tissue>
    </source>
</reference>
<dbReference type="OrthoDB" id="16535at2759"/>
<dbReference type="HOGENOM" id="CLU_1485271_0_0_1"/>
<dbReference type="KEGG" id="dpa:109541390"/>
<comment type="similarity">
    <text evidence="2">Belongs to the ATP11 family.</text>
</comment>
<evidence type="ECO:0000256" key="1">
    <source>
        <dbReference type="ARBA" id="ARBA00004173"/>
    </source>
</evidence>
<dbReference type="EnsemblMetazoa" id="XM_019910250.1">
    <property type="protein sequence ID" value="XP_019765809.1"/>
    <property type="gene ID" value="LOC109541390"/>
</dbReference>
<comment type="subcellular location">
    <subcellularLocation>
        <location evidence="1">Mitochondrion</location>
    </subcellularLocation>
</comment>
<organism evidence="5">
    <name type="scientific">Dendroctonus ponderosae</name>
    <name type="common">Mountain pine beetle</name>
    <dbReference type="NCBI Taxonomy" id="77166"/>
    <lineage>
        <taxon>Eukaryota</taxon>
        <taxon>Metazoa</taxon>
        <taxon>Ecdysozoa</taxon>
        <taxon>Arthropoda</taxon>
        <taxon>Hexapoda</taxon>
        <taxon>Insecta</taxon>
        <taxon>Pterygota</taxon>
        <taxon>Neoptera</taxon>
        <taxon>Endopterygota</taxon>
        <taxon>Coleoptera</taxon>
        <taxon>Polyphaga</taxon>
        <taxon>Cucujiformia</taxon>
        <taxon>Curculionidae</taxon>
        <taxon>Scolytinae</taxon>
        <taxon>Dendroctonus</taxon>
    </lineage>
</organism>
<dbReference type="GO" id="GO:0033615">
    <property type="term" value="P:mitochondrial proton-transporting ATP synthase complex assembly"/>
    <property type="evidence" value="ECO:0007669"/>
    <property type="project" value="TreeGrafter"/>
</dbReference>
<reference evidence="7" key="2">
    <citation type="journal article" date="2013" name="Genome Biol.">
        <title>Draft genome of the mountain pine beetle, Dendroctonus ponderosae Hopkins, a major forest pest.</title>
        <authorList>
            <person name="Keeling C.I."/>
            <person name="Yuen M.M."/>
            <person name="Liao N.Y."/>
            <person name="Docking T.R."/>
            <person name="Chan S.K."/>
            <person name="Taylor G.A."/>
            <person name="Palmquist D.L."/>
            <person name="Jackman S.D."/>
            <person name="Nguyen A."/>
            <person name="Li M."/>
            <person name="Henderson H."/>
            <person name="Janes J.K."/>
            <person name="Zhao Y."/>
            <person name="Pandoh P."/>
            <person name="Moore R."/>
            <person name="Sperling F.A."/>
            <person name="Huber D.P."/>
            <person name="Birol I."/>
            <person name="Jones S.J."/>
            <person name="Bohlmann J."/>
        </authorList>
    </citation>
    <scope>NUCLEOTIDE SEQUENCE</scope>
</reference>
<keyword evidence="7" id="KW-1185">Reference proteome</keyword>
<evidence type="ECO:0000256" key="3">
    <source>
        <dbReference type="ARBA" id="ARBA00022946"/>
    </source>
</evidence>
<dbReference type="InterPro" id="IPR010591">
    <property type="entry name" value="ATP11"/>
</dbReference>